<keyword evidence="1" id="KW-0732">Signal</keyword>
<dbReference type="PANTHER" id="PTHR21112">
    <property type="entry name" value="CHEMOSENSORY PROTEIN A 29A-RELATED"/>
    <property type="match status" value="1"/>
</dbReference>
<proteinExistence type="predicted"/>
<dbReference type="EMBL" id="CABPRJ010002382">
    <property type="protein sequence ID" value="VVC44534.1"/>
    <property type="molecule type" value="Genomic_DNA"/>
</dbReference>
<evidence type="ECO:0000313" key="3">
    <source>
        <dbReference type="Proteomes" id="UP000325440"/>
    </source>
</evidence>
<dbReference type="PROSITE" id="PS51257">
    <property type="entry name" value="PROKAR_LIPOPROTEIN"/>
    <property type="match status" value="1"/>
</dbReference>
<dbReference type="Gene3D" id="2.70.220.10">
    <property type="entry name" value="Ganglioside GM2 activator"/>
    <property type="match status" value="2"/>
</dbReference>
<gene>
    <name evidence="2" type="ORF">CINCED_3A007757</name>
</gene>
<reference evidence="2 3" key="1">
    <citation type="submission" date="2019-08" db="EMBL/GenBank/DDBJ databases">
        <authorList>
            <person name="Alioto T."/>
            <person name="Alioto T."/>
            <person name="Gomez Garrido J."/>
        </authorList>
    </citation>
    <scope>NUCLEOTIDE SEQUENCE [LARGE SCALE GENOMIC DNA]</scope>
</reference>
<dbReference type="OrthoDB" id="6606153at2759"/>
<protein>
    <submittedName>
        <fullName evidence="2">Uncharacterized protein</fullName>
    </submittedName>
</protein>
<evidence type="ECO:0000313" key="2">
    <source>
        <dbReference type="EMBL" id="VVC44534.1"/>
    </source>
</evidence>
<dbReference type="AlphaFoldDB" id="A0A5E4NPL6"/>
<accession>A0A5E4NPL6</accession>
<dbReference type="PANTHER" id="PTHR21112:SF0">
    <property type="entry name" value="CHEMOSENSORY PROTEIN A 29A-RELATED"/>
    <property type="match status" value="1"/>
</dbReference>
<keyword evidence="3" id="KW-1185">Reference proteome</keyword>
<organism evidence="2 3">
    <name type="scientific">Cinara cedri</name>
    <dbReference type="NCBI Taxonomy" id="506608"/>
    <lineage>
        <taxon>Eukaryota</taxon>
        <taxon>Metazoa</taxon>
        <taxon>Ecdysozoa</taxon>
        <taxon>Arthropoda</taxon>
        <taxon>Hexapoda</taxon>
        <taxon>Insecta</taxon>
        <taxon>Pterygota</taxon>
        <taxon>Neoptera</taxon>
        <taxon>Paraneoptera</taxon>
        <taxon>Hemiptera</taxon>
        <taxon>Sternorrhyncha</taxon>
        <taxon>Aphidomorpha</taxon>
        <taxon>Aphidoidea</taxon>
        <taxon>Aphididae</taxon>
        <taxon>Lachninae</taxon>
        <taxon>Cinara</taxon>
    </lineage>
</organism>
<dbReference type="InterPro" id="IPR036846">
    <property type="entry name" value="GM2-AP_sf"/>
</dbReference>
<evidence type="ECO:0000256" key="1">
    <source>
        <dbReference type="ARBA" id="ARBA00022729"/>
    </source>
</evidence>
<name>A0A5E4NPL6_9HEMI</name>
<dbReference type="Proteomes" id="UP000325440">
    <property type="component" value="Unassembled WGS sequence"/>
</dbReference>
<sequence length="373" mass="42702">MAIRDSSGWKENAVSYVGTTGCSSFKFFFGSYWDGFAESFHFNTNKCPISAGEYIVGYKALMACEKHDDYLIEHNLYFSKKSSNVTEVKGNITFKVDYDDSVKFNARLAIKDSIGGWKDNAVIYSAPTGCTAWKFFLGSYWDNFSDTFHFNTKKCPIPKGVYKSSGFELPAVISTSNFPRKFFYGTYKFRIYYHNSSKKEVGCIIMVVEGEYIVGYKALMACEKHDDYLIEHNLYFSKKSSNVTEVKGNITFKVDYDDSVKFNARLAIKDSIGGWKDNAVIYSAPTGCTAWKFFLGSYWDNFSDTFHFNTKKCPIPKGVYKSSGFELPAVISTSNFPRKFFYGTYKFRIYYHNSSKKEVGCIIIVVEVKRPWE</sequence>